<evidence type="ECO:0000313" key="1">
    <source>
        <dbReference type="EMBL" id="KAK9123206.1"/>
    </source>
</evidence>
<reference evidence="1 2" key="1">
    <citation type="submission" date="2024-01" db="EMBL/GenBank/DDBJ databases">
        <title>Genome assemblies of Stephania.</title>
        <authorList>
            <person name="Yang L."/>
        </authorList>
    </citation>
    <scope>NUCLEOTIDE SEQUENCE [LARGE SCALE GENOMIC DNA]</scope>
    <source>
        <strain evidence="1">QJT</strain>
        <tissue evidence="1">Leaf</tissue>
    </source>
</reference>
<accession>A0AAP0P0Q8</accession>
<comment type="caution">
    <text evidence="1">The sequence shown here is derived from an EMBL/GenBank/DDBJ whole genome shotgun (WGS) entry which is preliminary data.</text>
</comment>
<keyword evidence="2" id="KW-1185">Reference proteome</keyword>
<gene>
    <name evidence="1" type="ORF">Sjap_012808</name>
</gene>
<organism evidence="1 2">
    <name type="scientific">Stephania japonica</name>
    <dbReference type="NCBI Taxonomy" id="461633"/>
    <lineage>
        <taxon>Eukaryota</taxon>
        <taxon>Viridiplantae</taxon>
        <taxon>Streptophyta</taxon>
        <taxon>Embryophyta</taxon>
        <taxon>Tracheophyta</taxon>
        <taxon>Spermatophyta</taxon>
        <taxon>Magnoliopsida</taxon>
        <taxon>Ranunculales</taxon>
        <taxon>Menispermaceae</taxon>
        <taxon>Menispermoideae</taxon>
        <taxon>Cissampelideae</taxon>
        <taxon>Stephania</taxon>
    </lineage>
</organism>
<dbReference type="EMBL" id="JBBNAE010000005">
    <property type="protein sequence ID" value="KAK9123206.1"/>
    <property type="molecule type" value="Genomic_DNA"/>
</dbReference>
<dbReference type="AlphaFoldDB" id="A0AAP0P0Q8"/>
<proteinExistence type="predicted"/>
<dbReference type="Proteomes" id="UP001417504">
    <property type="component" value="Unassembled WGS sequence"/>
</dbReference>
<sequence length="134" mass="15083">MARTKKRLRSADSAAEAAASVVENVGCVVNFADHSLPHPPPRRQVNELRSKYDLLANDLSDGQIKDQQRIKETESPIFQVDAVPIGPGAWMIWVSRVLEPSAFLWRTRNDAKTLRKALGDTVAWPIEYIEMEDI</sequence>
<name>A0AAP0P0Q8_9MAGN</name>
<protein>
    <submittedName>
        <fullName evidence="1">Uncharacterized protein</fullName>
    </submittedName>
</protein>
<evidence type="ECO:0000313" key="2">
    <source>
        <dbReference type="Proteomes" id="UP001417504"/>
    </source>
</evidence>